<organism evidence="2 3">
    <name type="scientific">Candidatus Wolfebacteria bacterium GW2011_GWA2_47_9b</name>
    <dbReference type="NCBI Taxonomy" id="1619005"/>
    <lineage>
        <taxon>Bacteria</taxon>
        <taxon>Candidatus Wolfeibacteriota</taxon>
    </lineage>
</organism>
<gene>
    <name evidence="2" type="ORF">UY19_C0001G0042</name>
</gene>
<protein>
    <submittedName>
        <fullName evidence="2">Uncharacterized protein</fullName>
    </submittedName>
</protein>
<keyword evidence="1" id="KW-1133">Transmembrane helix</keyword>
<evidence type="ECO:0000256" key="1">
    <source>
        <dbReference type="SAM" id="Phobius"/>
    </source>
</evidence>
<dbReference type="AlphaFoldDB" id="A0A0G1X876"/>
<evidence type="ECO:0000313" key="2">
    <source>
        <dbReference type="EMBL" id="KKU90565.1"/>
    </source>
</evidence>
<keyword evidence="1" id="KW-0812">Transmembrane</keyword>
<name>A0A0G1X876_9BACT</name>
<sequence>MGNQKSGMFVLICLAALIAVFTWYGAGEKNKEDTAQAAASDVKVKEVVGQVVGGAQIVSGSPLIGYAVYIEETKTWGALHANGCPPQLGNGSRVVMYQKGTLGEWYTFLRYEK</sequence>
<dbReference type="Proteomes" id="UP000033882">
    <property type="component" value="Unassembled WGS sequence"/>
</dbReference>
<feature type="transmembrane region" description="Helical" evidence="1">
    <location>
        <begin position="6"/>
        <end position="26"/>
    </location>
</feature>
<evidence type="ECO:0000313" key="3">
    <source>
        <dbReference type="Proteomes" id="UP000033882"/>
    </source>
</evidence>
<keyword evidence="1" id="KW-0472">Membrane</keyword>
<proteinExistence type="predicted"/>
<dbReference type="EMBL" id="LCPB01000001">
    <property type="protein sequence ID" value="KKU90565.1"/>
    <property type="molecule type" value="Genomic_DNA"/>
</dbReference>
<comment type="caution">
    <text evidence="2">The sequence shown here is derived from an EMBL/GenBank/DDBJ whole genome shotgun (WGS) entry which is preliminary data.</text>
</comment>
<reference evidence="2 3" key="1">
    <citation type="journal article" date="2015" name="Nature">
        <title>rRNA introns, odd ribosomes, and small enigmatic genomes across a large radiation of phyla.</title>
        <authorList>
            <person name="Brown C.T."/>
            <person name="Hug L.A."/>
            <person name="Thomas B.C."/>
            <person name="Sharon I."/>
            <person name="Castelle C.J."/>
            <person name="Singh A."/>
            <person name="Wilkins M.J."/>
            <person name="Williams K.H."/>
            <person name="Banfield J.F."/>
        </authorList>
    </citation>
    <scope>NUCLEOTIDE SEQUENCE [LARGE SCALE GENOMIC DNA]</scope>
</reference>
<accession>A0A0G1X876</accession>